<dbReference type="Gene3D" id="3.40.50.720">
    <property type="entry name" value="NAD(P)-binding Rossmann-like Domain"/>
    <property type="match status" value="1"/>
</dbReference>
<dbReference type="GO" id="GO:0042602">
    <property type="term" value="F:riboflavin reductase (NADPH) activity"/>
    <property type="evidence" value="ECO:0007669"/>
    <property type="project" value="TreeGrafter"/>
</dbReference>
<dbReference type="InterPro" id="IPR051606">
    <property type="entry name" value="Polyketide_Oxido-like"/>
</dbReference>
<proteinExistence type="predicted"/>
<dbReference type="EMBL" id="QLMC01000002">
    <property type="protein sequence ID" value="RAK00105.1"/>
    <property type="molecule type" value="Genomic_DNA"/>
</dbReference>
<sequence>MKIAVLGATGLIGKPVTEQLIAAGYTVTILARNPEKVQARFPTARIVRADLRNPESLRTGLQHQQAVYLNLSVRQNEKPNEFHTETDGLKILLAEARRAGIQRIGYLSSLVMRYQGLNGFRWWVFDVKHEAVRLLNESGIPTTIFYPSTFMESFSMQTQGPLLPLAGKSVAPMWFVAGQDYGRQVARALQLPGNQNREYVVQGPEAYTYEAGARLFVQQYAKRKLAIVNAPLGVLKLLGRFNPTINYGAHIVEALNNYPERFEAEPTWAELGPPTLTIGDYAWQAP</sequence>
<evidence type="ECO:0000259" key="1">
    <source>
        <dbReference type="Pfam" id="PF05368"/>
    </source>
</evidence>
<evidence type="ECO:0000313" key="2">
    <source>
        <dbReference type="EMBL" id="RAK00105.1"/>
    </source>
</evidence>
<dbReference type="RefSeq" id="WP_111627877.1">
    <property type="nucleotide sequence ID" value="NZ_QLMC01000002.1"/>
</dbReference>
<feature type="domain" description="NmrA-like" evidence="1">
    <location>
        <begin position="2"/>
        <end position="253"/>
    </location>
</feature>
<dbReference type="OrthoDB" id="9780595at2"/>
<accession>A0A327X3E1</accession>
<reference evidence="2 3" key="1">
    <citation type="submission" date="2018-06" db="EMBL/GenBank/DDBJ databases">
        <title>Genomic Encyclopedia of Archaeal and Bacterial Type Strains, Phase II (KMG-II): from individual species to whole genera.</title>
        <authorList>
            <person name="Goeker M."/>
        </authorList>
    </citation>
    <scope>NUCLEOTIDE SEQUENCE [LARGE SCALE GENOMIC DNA]</scope>
    <source>
        <strain evidence="2 3">DSM 21851</strain>
    </source>
</reference>
<dbReference type="InterPro" id="IPR008030">
    <property type="entry name" value="NmrA-like"/>
</dbReference>
<dbReference type="GO" id="GO:0004074">
    <property type="term" value="F:biliverdin reductase [NAD(P)H] activity"/>
    <property type="evidence" value="ECO:0007669"/>
    <property type="project" value="TreeGrafter"/>
</dbReference>
<dbReference type="SUPFAM" id="SSF51735">
    <property type="entry name" value="NAD(P)-binding Rossmann-fold domains"/>
    <property type="match status" value="1"/>
</dbReference>
<dbReference type="Proteomes" id="UP000248790">
    <property type="component" value="Unassembled WGS sequence"/>
</dbReference>
<evidence type="ECO:0000313" key="3">
    <source>
        <dbReference type="Proteomes" id="UP000248790"/>
    </source>
</evidence>
<keyword evidence="3" id="KW-1185">Reference proteome</keyword>
<comment type="caution">
    <text evidence="2">The sequence shown here is derived from an EMBL/GenBank/DDBJ whole genome shotgun (WGS) entry which is preliminary data.</text>
</comment>
<dbReference type="PANTHER" id="PTHR43355">
    <property type="entry name" value="FLAVIN REDUCTASE (NADPH)"/>
    <property type="match status" value="1"/>
</dbReference>
<dbReference type="AlphaFoldDB" id="A0A327X3E1"/>
<organism evidence="2 3">
    <name type="scientific">Larkinella arboricola</name>
    <dbReference type="NCBI Taxonomy" id="643671"/>
    <lineage>
        <taxon>Bacteria</taxon>
        <taxon>Pseudomonadati</taxon>
        <taxon>Bacteroidota</taxon>
        <taxon>Cytophagia</taxon>
        <taxon>Cytophagales</taxon>
        <taxon>Spirosomataceae</taxon>
        <taxon>Larkinella</taxon>
    </lineage>
</organism>
<dbReference type="PANTHER" id="PTHR43355:SF2">
    <property type="entry name" value="FLAVIN REDUCTASE (NADPH)"/>
    <property type="match status" value="1"/>
</dbReference>
<dbReference type="InterPro" id="IPR036291">
    <property type="entry name" value="NAD(P)-bd_dom_sf"/>
</dbReference>
<gene>
    <name evidence="2" type="ORF">LX87_01803</name>
</gene>
<protein>
    <submittedName>
        <fullName evidence="2">Uncharacterized protein YbjT (DUF2867 family)</fullName>
    </submittedName>
</protein>
<name>A0A327X3E1_LARAB</name>
<dbReference type="Pfam" id="PF05368">
    <property type="entry name" value="NmrA"/>
    <property type="match status" value="1"/>
</dbReference>